<dbReference type="RefSeq" id="WP_010517580.1">
    <property type="nucleotide sequence ID" value="NZ_AFOE01000009.1"/>
</dbReference>
<name>A0A1V6LQ09_9FLAO</name>
<evidence type="ECO:0000313" key="2">
    <source>
        <dbReference type="EMBL" id="OQD42056.1"/>
    </source>
</evidence>
<protein>
    <recommendedName>
        <fullName evidence="4">TonB C-terminal domain-containing protein</fullName>
    </recommendedName>
</protein>
<evidence type="ECO:0000256" key="1">
    <source>
        <dbReference type="SAM" id="SignalP"/>
    </source>
</evidence>
<keyword evidence="1" id="KW-0732">Signal</keyword>
<dbReference type="AlphaFoldDB" id="A0A1V6LQ09"/>
<comment type="caution">
    <text evidence="2">The sequence shown here is derived from an EMBL/GenBank/DDBJ whole genome shotgun (WGS) entry which is preliminary data.</text>
</comment>
<dbReference type="EMBL" id="MTBC01000009">
    <property type="protein sequence ID" value="OQD42056.1"/>
    <property type="molecule type" value="Genomic_DNA"/>
</dbReference>
<proteinExistence type="predicted"/>
<accession>A0A1V6LQ09</accession>
<reference evidence="2 3" key="1">
    <citation type="submission" date="2016-12" db="EMBL/GenBank/DDBJ databases">
        <authorList>
            <person name="Song W.-J."/>
            <person name="Kurnit D.M."/>
        </authorList>
    </citation>
    <scope>NUCLEOTIDE SEQUENCE [LARGE SCALE GENOMIC DNA]</scope>
    <source>
        <strain evidence="2 3">HSG9</strain>
    </source>
</reference>
<organism evidence="2 3">
    <name type="scientific">Croceivirga radicis</name>
    <dbReference type="NCBI Taxonomy" id="1929488"/>
    <lineage>
        <taxon>Bacteria</taxon>
        <taxon>Pseudomonadati</taxon>
        <taxon>Bacteroidota</taxon>
        <taxon>Flavobacteriia</taxon>
        <taxon>Flavobacteriales</taxon>
        <taxon>Flavobacteriaceae</taxon>
        <taxon>Croceivirga</taxon>
    </lineage>
</organism>
<sequence length="110" mass="12417">MRKVSLFFATAMLFAVTSLSANTTEPISLAKQLSNEIHQMLDLNNFNIENDLTANVKFTINQDGEIVVLSVDTTDDSLERFVKSRLNYQKVKAEDVKEGRYYTVPVRIAA</sequence>
<dbReference type="OrthoDB" id="1376285at2"/>
<dbReference type="Proteomes" id="UP000191680">
    <property type="component" value="Unassembled WGS sequence"/>
</dbReference>
<evidence type="ECO:0000313" key="3">
    <source>
        <dbReference type="Proteomes" id="UP000191680"/>
    </source>
</evidence>
<keyword evidence="3" id="KW-1185">Reference proteome</keyword>
<feature type="signal peptide" evidence="1">
    <location>
        <begin position="1"/>
        <end position="21"/>
    </location>
</feature>
<gene>
    <name evidence="2" type="ORF">BUL40_13195</name>
</gene>
<evidence type="ECO:0008006" key="4">
    <source>
        <dbReference type="Google" id="ProtNLM"/>
    </source>
</evidence>
<feature type="chain" id="PRO_5010737018" description="TonB C-terminal domain-containing protein" evidence="1">
    <location>
        <begin position="22"/>
        <end position="110"/>
    </location>
</feature>